<dbReference type="Gene3D" id="3.40.50.850">
    <property type="entry name" value="Isochorismatase-like"/>
    <property type="match status" value="1"/>
</dbReference>
<dbReference type="InterPro" id="IPR036380">
    <property type="entry name" value="Isochorismatase-like_sf"/>
</dbReference>
<dbReference type="PANTHER" id="PTHR43540">
    <property type="entry name" value="PEROXYUREIDOACRYLATE/UREIDOACRYLATE AMIDOHYDROLASE-RELATED"/>
    <property type="match status" value="1"/>
</dbReference>
<evidence type="ECO:0000259" key="2">
    <source>
        <dbReference type="Pfam" id="PF00857"/>
    </source>
</evidence>
<sequence length="177" mass="18602">MFALLILDVQVGLVHAADPPWRCAQLLANINALMEKARRAGAPIFLARHIGPEGSPIGPGSPLTELAPELRLAGGEQVFEKHRPNAFAMTGLAERLRAAGASGVVITGMKTEYCVDSSCRAARDLGFAAVLVADAHSCTDTPQLTAAQIVAHHNATLAGPFCQLVEARDWEFAAAPG</sequence>
<dbReference type="Pfam" id="PF00857">
    <property type="entry name" value="Isochorismatase"/>
    <property type="match status" value="1"/>
</dbReference>
<dbReference type="AlphaFoldDB" id="A0A6N1X0F1"/>
<dbReference type="InterPro" id="IPR050272">
    <property type="entry name" value="Isochorismatase-like_hydrls"/>
</dbReference>
<name>A0A6N1X0F1_9BURK</name>
<dbReference type="KEGG" id="aant:HUK68_00245"/>
<protein>
    <submittedName>
        <fullName evidence="3">Cysteine hydrolase</fullName>
    </submittedName>
</protein>
<evidence type="ECO:0000313" key="3">
    <source>
        <dbReference type="EMBL" id="QKV51442.1"/>
    </source>
</evidence>
<evidence type="ECO:0000256" key="1">
    <source>
        <dbReference type="ARBA" id="ARBA00022801"/>
    </source>
</evidence>
<reference evidence="3 4" key="1">
    <citation type="submission" date="2020-06" db="EMBL/GenBank/DDBJ databases">
        <title>Acidovorax antarctica sp. nov., isolated from Corinth ice sheet soil, Antarctic Fields Peninsula.</title>
        <authorList>
            <person name="Xu Q."/>
            <person name="Peng F."/>
        </authorList>
    </citation>
    <scope>NUCLEOTIDE SEQUENCE [LARGE SCALE GENOMIC DNA]</scope>
    <source>
        <strain evidence="3 4">16-35-5</strain>
    </source>
</reference>
<dbReference type="SUPFAM" id="SSF52499">
    <property type="entry name" value="Isochorismatase-like hydrolases"/>
    <property type="match status" value="1"/>
</dbReference>
<proteinExistence type="predicted"/>
<dbReference type="EMBL" id="CP054840">
    <property type="protein sequence ID" value="QKV51442.1"/>
    <property type="molecule type" value="Genomic_DNA"/>
</dbReference>
<accession>A0A6N1X0F1</accession>
<dbReference type="GO" id="GO:0016787">
    <property type="term" value="F:hydrolase activity"/>
    <property type="evidence" value="ECO:0007669"/>
    <property type="project" value="UniProtKB-KW"/>
</dbReference>
<keyword evidence="4" id="KW-1185">Reference proteome</keyword>
<keyword evidence="1 3" id="KW-0378">Hydrolase</keyword>
<gene>
    <name evidence="3" type="ORF">HUK68_00245</name>
</gene>
<dbReference type="Proteomes" id="UP000509579">
    <property type="component" value="Chromosome"/>
</dbReference>
<evidence type="ECO:0000313" key="4">
    <source>
        <dbReference type="Proteomes" id="UP000509579"/>
    </source>
</evidence>
<organism evidence="3 4">
    <name type="scientific">Comamonas antarctica</name>
    <dbReference type="NCBI Taxonomy" id="2743470"/>
    <lineage>
        <taxon>Bacteria</taxon>
        <taxon>Pseudomonadati</taxon>
        <taxon>Pseudomonadota</taxon>
        <taxon>Betaproteobacteria</taxon>
        <taxon>Burkholderiales</taxon>
        <taxon>Comamonadaceae</taxon>
        <taxon>Comamonas</taxon>
    </lineage>
</organism>
<dbReference type="RefSeq" id="WP_175502379.1">
    <property type="nucleotide sequence ID" value="NZ_CP054840.1"/>
</dbReference>
<dbReference type="CDD" id="cd01014">
    <property type="entry name" value="nicotinamidase_related"/>
    <property type="match status" value="1"/>
</dbReference>
<feature type="domain" description="Isochorismatase-like" evidence="2">
    <location>
        <begin position="3"/>
        <end position="141"/>
    </location>
</feature>
<dbReference type="InterPro" id="IPR000868">
    <property type="entry name" value="Isochorismatase-like_dom"/>
</dbReference>